<dbReference type="GO" id="GO:0009279">
    <property type="term" value="C:cell outer membrane"/>
    <property type="evidence" value="ECO:0007669"/>
    <property type="project" value="TreeGrafter"/>
</dbReference>
<dbReference type="OrthoDB" id="5373249at2"/>
<feature type="domain" description="Organic solvent tolerance-like N-terminal" evidence="5">
    <location>
        <begin position="35"/>
        <end position="146"/>
    </location>
</feature>
<dbReference type="PANTHER" id="PTHR36504:SF1">
    <property type="entry name" value="LIPOPOLYSACCHARIDE EXPORT SYSTEM PROTEIN LPTA"/>
    <property type="match status" value="1"/>
</dbReference>
<sequence>MVFNKRSKLHKLILAAALITGFSASALSAAQEQVEVTADNFFADEIKQISVLTGNVRIKKGAYDTLNSDKVTIYFDAKRQPTKYVATGNANFKILLNQKHYDGRGGVLTYDPTIEAYTLENNAYLHEAETKKEVYGDKIIVNRQKGTYEVKSGGGEKKPVRLIFQVEDQNK</sequence>
<dbReference type="NCBIfam" id="TIGR03002">
    <property type="entry name" value="outer_YhbN_LptA"/>
    <property type="match status" value="1"/>
</dbReference>
<dbReference type="GO" id="GO:0015920">
    <property type="term" value="P:lipopolysaccharide transport"/>
    <property type="evidence" value="ECO:0007669"/>
    <property type="project" value="InterPro"/>
</dbReference>
<keyword evidence="7" id="KW-1185">Reference proteome</keyword>
<feature type="signal peptide" evidence="4">
    <location>
        <begin position="1"/>
        <end position="26"/>
    </location>
</feature>
<evidence type="ECO:0000256" key="2">
    <source>
        <dbReference type="ARBA" id="ARBA00022729"/>
    </source>
</evidence>
<keyword evidence="2 4" id="KW-0732">Signal</keyword>
<dbReference type="GO" id="GO:0017089">
    <property type="term" value="F:glycolipid transfer activity"/>
    <property type="evidence" value="ECO:0007669"/>
    <property type="project" value="TreeGrafter"/>
</dbReference>
<dbReference type="RefSeq" id="WP_005869111.1">
    <property type="nucleotide sequence ID" value="NZ_ACYG01000005.1"/>
</dbReference>
<dbReference type="Pfam" id="PF03968">
    <property type="entry name" value="LptD_N"/>
    <property type="match status" value="1"/>
</dbReference>
<evidence type="ECO:0000313" key="6">
    <source>
        <dbReference type="EMBL" id="EEV18883.1"/>
    </source>
</evidence>
<dbReference type="AlphaFoldDB" id="C8PE10"/>
<proteinExistence type="predicted"/>
<comment type="caution">
    <text evidence="6">The sequence shown here is derived from an EMBL/GenBank/DDBJ whole genome shotgun (WGS) entry which is preliminary data.</text>
</comment>
<dbReference type="eggNOG" id="COG1934">
    <property type="taxonomic scope" value="Bacteria"/>
</dbReference>
<evidence type="ECO:0000259" key="5">
    <source>
        <dbReference type="Pfam" id="PF03968"/>
    </source>
</evidence>
<dbReference type="EMBL" id="ACYG01000005">
    <property type="protein sequence ID" value="EEV18883.1"/>
    <property type="molecule type" value="Genomic_DNA"/>
</dbReference>
<keyword evidence="1" id="KW-0813">Transport</keyword>
<dbReference type="STRING" id="824.CGRAC_1315"/>
<organism evidence="6 7">
    <name type="scientific">Campylobacter gracilis RM3268</name>
    <dbReference type="NCBI Taxonomy" id="553220"/>
    <lineage>
        <taxon>Bacteria</taxon>
        <taxon>Pseudomonadati</taxon>
        <taxon>Campylobacterota</taxon>
        <taxon>Epsilonproteobacteria</taxon>
        <taxon>Campylobacterales</taxon>
        <taxon>Campylobacteraceae</taxon>
        <taxon>Campylobacter</taxon>
    </lineage>
</organism>
<evidence type="ECO:0000256" key="1">
    <source>
        <dbReference type="ARBA" id="ARBA00022448"/>
    </source>
</evidence>
<feature type="chain" id="PRO_5002989131" evidence="4">
    <location>
        <begin position="27"/>
        <end position="171"/>
    </location>
</feature>
<protein>
    <submittedName>
        <fullName evidence="6">Lipopolysaccharide transport periplasmic protein LptA</fullName>
    </submittedName>
</protein>
<evidence type="ECO:0000256" key="4">
    <source>
        <dbReference type="SAM" id="SignalP"/>
    </source>
</evidence>
<dbReference type="InterPro" id="IPR014340">
    <property type="entry name" value="LptA"/>
</dbReference>
<dbReference type="InterPro" id="IPR005653">
    <property type="entry name" value="OstA-like_N"/>
</dbReference>
<dbReference type="PANTHER" id="PTHR36504">
    <property type="entry name" value="LIPOPOLYSACCHARIDE EXPORT SYSTEM PROTEIN LPTA"/>
    <property type="match status" value="1"/>
</dbReference>
<dbReference type="Proteomes" id="UP000005709">
    <property type="component" value="Unassembled WGS sequence"/>
</dbReference>
<evidence type="ECO:0000256" key="3">
    <source>
        <dbReference type="ARBA" id="ARBA00022764"/>
    </source>
</evidence>
<reference evidence="6 7" key="1">
    <citation type="submission" date="2009-07" db="EMBL/GenBank/DDBJ databases">
        <authorList>
            <person name="Madupu R."/>
            <person name="Sebastian Y."/>
            <person name="Durkin A.S."/>
            <person name="Torralba M."/>
            <person name="Methe B."/>
            <person name="Sutton G.G."/>
            <person name="Strausberg R.L."/>
            <person name="Nelson K.E."/>
        </authorList>
    </citation>
    <scope>NUCLEOTIDE SEQUENCE [LARGE SCALE GENOMIC DNA]</scope>
    <source>
        <strain evidence="6 7">RM3268</strain>
    </source>
</reference>
<name>C8PE10_9BACT</name>
<dbReference type="GO" id="GO:0001530">
    <property type="term" value="F:lipopolysaccharide binding"/>
    <property type="evidence" value="ECO:0007669"/>
    <property type="project" value="InterPro"/>
</dbReference>
<evidence type="ECO:0000313" key="7">
    <source>
        <dbReference type="Proteomes" id="UP000005709"/>
    </source>
</evidence>
<accession>C8PE10</accession>
<dbReference type="InterPro" id="IPR052037">
    <property type="entry name" value="LPS_export_LptA"/>
</dbReference>
<keyword evidence="3" id="KW-0574">Periplasm</keyword>
<dbReference type="GO" id="GO:0030288">
    <property type="term" value="C:outer membrane-bounded periplasmic space"/>
    <property type="evidence" value="ECO:0007669"/>
    <property type="project" value="TreeGrafter"/>
</dbReference>
<gene>
    <name evidence="6" type="primary">lptA</name>
    <name evidence="6" type="ORF">CAMGR0001_2360</name>
</gene>
<dbReference type="Gene3D" id="2.60.450.10">
    <property type="entry name" value="Lipopolysaccharide (LPS) transport protein A like domain"/>
    <property type="match status" value="1"/>
</dbReference>